<dbReference type="PANTHER" id="PTHR30529">
    <property type="entry name" value="CYTOCHROME B561"/>
    <property type="match status" value="1"/>
</dbReference>
<dbReference type="GO" id="GO:0046872">
    <property type="term" value="F:metal ion binding"/>
    <property type="evidence" value="ECO:0007669"/>
    <property type="project" value="UniProtKB-KW"/>
</dbReference>
<dbReference type="GO" id="GO:0009055">
    <property type="term" value="F:electron transfer activity"/>
    <property type="evidence" value="ECO:0007669"/>
    <property type="project" value="InterPro"/>
</dbReference>
<evidence type="ECO:0000256" key="3">
    <source>
        <dbReference type="ARBA" id="ARBA00022448"/>
    </source>
</evidence>
<sequence>MQIHKYCWQQILLHWVSALVIGWALVSGFYVAGFDVEPATAHLVGFVNVGLTTLFIPVFLLRWLVRLVKARPGALNENPRARRAAQAVHEGMYWLTALVLLSGVLMMDRAIDVFGWFAISPLISDPSWLSAWLKLHVAANVVLTLVVALHVGAVILHECSGRQVLRRMLP</sequence>
<feature type="domain" description="Cytochrome b561 bacterial/Ni-hydrogenase" evidence="14">
    <location>
        <begin position="8"/>
        <end position="170"/>
    </location>
</feature>
<evidence type="ECO:0000256" key="4">
    <source>
        <dbReference type="ARBA" id="ARBA00022475"/>
    </source>
</evidence>
<proteinExistence type="inferred from homology"/>
<evidence type="ECO:0000256" key="12">
    <source>
        <dbReference type="ARBA" id="ARBA00037975"/>
    </source>
</evidence>
<protein>
    <recommendedName>
        <fullName evidence="14">Cytochrome b561 bacterial/Ni-hydrogenase domain-containing protein</fullName>
    </recommendedName>
</protein>
<feature type="transmembrane region" description="Helical" evidence="13">
    <location>
        <begin position="12"/>
        <end position="31"/>
    </location>
</feature>
<dbReference type="Pfam" id="PF01292">
    <property type="entry name" value="Ni_hydr_CYTB"/>
    <property type="match status" value="1"/>
</dbReference>
<dbReference type="AlphaFoldDB" id="A0A399LYG5"/>
<keyword evidence="9 13" id="KW-1133">Transmembrane helix</keyword>
<dbReference type="EMBL" id="QWLL01000059">
    <property type="protein sequence ID" value="RII74611.1"/>
    <property type="molecule type" value="Genomic_DNA"/>
</dbReference>
<accession>A0A399LYG5</accession>
<dbReference type="InterPro" id="IPR052168">
    <property type="entry name" value="Cytochrome_b561_oxidase"/>
</dbReference>
<evidence type="ECO:0000256" key="9">
    <source>
        <dbReference type="ARBA" id="ARBA00022989"/>
    </source>
</evidence>
<evidence type="ECO:0000256" key="10">
    <source>
        <dbReference type="ARBA" id="ARBA00023004"/>
    </source>
</evidence>
<feature type="transmembrane region" description="Helical" evidence="13">
    <location>
        <begin position="92"/>
        <end position="117"/>
    </location>
</feature>
<evidence type="ECO:0000256" key="7">
    <source>
        <dbReference type="ARBA" id="ARBA00022723"/>
    </source>
</evidence>
<evidence type="ECO:0000313" key="15">
    <source>
        <dbReference type="EMBL" id="RII74611.1"/>
    </source>
</evidence>
<dbReference type="GO" id="GO:0020037">
    <property type="term" value="F:heme binding"/>
    <property type="evidence" value="ECO:0007669"/>
    <property type="project" value="TreeGrafter"/>
</dbReference>
<evidence type="ECO:0000256" key="6">
    <source>
        <dbReference type="ARBA" id="ARBA00022692"/>
    </source>
</evidence>
<feature type="transmembrane region" description="Helical" evidence="13">
    <location>
        <begin position="137"/>
        <end position="157"/>
    </location>
</feature>
<keyword evidence="5" id="KW-0349">Heme</keyword>
<dbReference type="PANTHER" id="PTHR30529:SF7">
    <property type="entry name" value="CYTOCHROME B561 BACTERIAL_NI-HYDROGENASE DOMAIN-CONTAINING PROTEIN"/>
    <property type="match status" value="1"/>
</dbReference>
<keyword evidence="4" id="KW-1003">Cell membrane</keyword>
<keyword evidence="7" id="KW-0479">Metal-binding</keyword>
<comment type="cofactor">
    <cofactor evidence="1">
        <name>heme b</name>
        <dbReference type="ChEBI" id="CHEBI:60344"/>
    </cofactor>
</comment>
<evidence type="ECO:0000256" key="8">
    <source>
        <dbReference type="ARBA" id="ARBA00022982"/>
    </source>
</evidence>
<evidence type="ECO:0000259" key="14">
    <source>
        <dbReference type="Pfam" id="PF01292"/>
    </source>
</evidence>
<dbReference type="GO" id="GO:0022904">
    <property type="term" value="P:respiratory electron transport chain"/>
    <property type="evidence" value="ECO:0007669"/>
    <property type="project" value="InterPro"/>
</dbReference>
<gene>
    <name evidence="15" type="ORF">D0894_25465</name>
</gene>
<evidence type="ECO:0000256" key="5">
    <source>
        <dbReference type="ARBA" id="ARBA00022617"/>
    </source>
</evidence>
<evidence type="ECO:0000256" key="13">
    <source>
        <dbReference type="SAM" id="Phobius"/>
    </source>
</evidence>
<evidence type="ECO:0000256" key="2">
    <source>
        <dbReference type="ARBA" id="ARBA00004651"/>
    </source>
</evidence>
<dbReference type="GO" id="GO:0005886">
    <property type="term" value="C:plasma membrane"/>
    <property type="evidence" value="ECO:0007669"/>
    <property type="project" value="UniProtKB-SubCell"/>
</dbReference>
<dbReference type="InterPro" id="IPR011577">
    <property type="entry name" value="Cyt_b561_bac/Ni-Hgenase"/>
</dbReference>
<keyword evidence="11 13" id="KW-0472">Membrane</keyword>
<comment type="subcellular location">
    <subcellularLocation>
        <location evidence="2">Cell membrane</location>
        <topology evidence="2">Multi-pass membrane protein</topology>
    </subcellularLocation>
</comment>
<keyword evidence="10" id="KW-0408">Iron</keyword>
<evidence type="ECO:0000256" key="1">
    <source>
        <dbReference type="ARBA" id="ARBA00001970"/>
    </source>
</evidence>
<evidence type="ECO:0000313" key="16">
    <source>
        <dbReference type="Proteomes" id="UP000265875"/>
    </source>
</evidence>
<evidence type="ECO:0000256" key="11">
    <source>
        <dbReference type="ARBA" id="ARBA00023136"/>
    </source>
</evidence>
<keyword evidence="6 13" id="KW-0812">Transmembrane</keyword>
<keyword evidence="3" id="KW-0813">Transport</keyword>
<reference evidence="15 16" key="1">
    <citation type="submission" date="2018-08" db="EMBL/GenBank/DDBJ databases">
        <title>Draft genome sequence of the cyanotroph, Pseudomonas monteilii BCN3.</title>
        <authorList>
            <person name="Jones L.B."/>
            <person name="Kunz D.A."/>
        </authorList>
    </citation>
    <scope>NUCLEOTIDE SEQUENCE [LARGE SCALE GENOMIC DNA]</scope>
    <source>
        <strain evidence="15 16">BCN3</strain>
    </source>
</reference>
<dbReference type="Proteomes" id="UP000265875">
    <property type="component" value="Unassembled WGS sequence"/>
</dbReference>
<name>A0A399LYG5_9PSED</name>
<dbReference type="SUPFAM" id="SSF81342">
    <property type="entry name" value="Transmembrane di-heme cytochromes"/>
    <property type="match status" value="1"/>
</dbReference>
<keyword evidence="8" id="KW-0249">Electron transport</keyword>
<organism evidence="15 16">
    <name type="scientific">Pseudomonas monteilii</name>
    <dbReference type="NCBI Taxonomy" id="76759"/>
    <lineage>
        <taxon>Bacteria</taxon>
        <taxon>Pseudomonadati</taxon>
        <taxon>Pseudomonadota</taxon>
        <taxon>Gammaproteobacteria</taxon>
        <taxon>Pseudomonadales</taxon>
        <taxon>Pseudomonadaceae</taxon>
        <taxon>Pseudomonas</taxon>
    </lineage>
</organism>
<dbReference type="RefSeq" id="WP_119371717.1">
    <property type="nucleotide sequence ID" value="NZ_QWLL01000059.1"/>
</dbReference>
<dbReference type="InterPro" id="IPR016174">
    <property type="entry name" value="Di-haem_cyt_TM"/>
</dbReference>
<comment type="similarity">
    <text evidence="12">Belongs to the cytochrome b561 family.</text>
</comment>
<feature type="transmembrane region" description="Helical" evidence="13">
    <location>
        <begin position="43"/>
        <end position="65"/>
    </location>
</feature>
<comment type="caution">
    <text evidence="15">The sequence shown here is derived from an EMBL/GenBank/DDBJ whole genome shotgun (WGS) entry which is preliminary data.</text>
</comment>